<keyword evidence="1" id="KW-0175">Coiled coil</keyword>
<dbReference type="RefSeq" id="WP_379862802.1">
    <property type="nucleotide sequence ID" value="NZ_JBHTBW010000002.1"/>
</dbReference>
<keyword evidence="3" id="KW-1185">Reference proteome</keyword>
<dbReference type="Proteomes" id="UP001596500">
    <property type="component" value="Unassembled WGS sequence"/>
</dbReference>
<organism evidence="2 3">
    <name type="scientific">Laceyella putida</name>
    <dbReference type="NCBI Taxonomy" id="110101"/>
    <lineage>
        <taxon>Bacteria</taxon>
        <taxon>Bacillati</taxon>
        <taxon>Bacillota</taxon>
        <taxon>Bacilli</taxon>
        <taxon>Bacillales</taxon>
        <taxon>Thermoactinomycetaceae</taxon>
        <taxon>Laceyella</taxon>
    </lineage>
</organism>
<evidence type="ECO:0000256" key="1">
    <source>
        <dbReference type="SAM" id="Coils"/>
    </source>
</evidence>
<accession>A0ABW2RF77</accession>
<sequence length="330" mass="35045">MGAATNGDLNQVGKLVEGTAAAQDGLNQVRQAMKRIQTGLDQGTAKQPGLAKGLAQLDGGLKKISSHHEKLLGEYLKISNGLDLLASGANSLQQQVLAIKGLAVQINQTAEKLDPNDPHAEEIKDKSNQLSAQATGLESNLNALNRSLSATAQGMKKANAGLAEIAVAQKQMSYAATQMTQGAKRLSSGQAQTIGAVNQIEAGLGSINQGQKRLDEGLSQFASSIRQLQTGLSSSAEGVDKISDGLSEANRYLGQVTASDATRTFFVPKEARESKDFQKALDMYMSKDRTLAKWTVALAADPYSEEAMQVAQTIQETVRDTLKNTPYEQA</sequence>
<comment type="caution">
    <text evidence="2">The sequence shown here is derived from an EMBL/GenBank/DDBJ whole genome shotgun (WGS) entry which is preliminary data.</text>
</comment>
<protein>
    <submittedName>
        <fullName evidence="2">Uncharacterized protein</fullName>
    </submittedName>
</protein>
<gene>
    <name evidence="2" type="ORF">ACFQNG_00330</name>
</gene>
<evidence type="ECO:0000313" key="3">
    <source>
        <dbReference type="Proteomes" id="UP001596500"/>
    </source>
</evidence>
<proteinExistence type="predicted"/>
<reference evidence="3" key="1">
    <citation type="journal article" date="2019" name="Int. J. Syst. Evol. Microbiol.">
        <title>The Global Catalogue of Microorganisms (GCM) 10K type strain sequencing project: providing services to taxonomists for standard genome sequencing and annotation.</title>
        <authorList>
            <consortium name="The Broad Institute Genomics Platform"/>
            <consortium name="The Broad Institute Genome Sequencing Center for Infectious Disease"/>
            <person name="Wu L."/>
            <person name="Ma J."/>
        </authorList>
    </citation>
    <scope>NUCLEOTIDE SEQUENCE [LARGE SCALE GENOMIC DNA]</scope>
    <source>
        <strain evidence="3">CGMCC 1.12942</strain>
    </source>
</reference>
<name>A0ABW2RF77_9BACL</name>
<dbReference type="EMBL" id="JBHTBW010000002">
    <property type="protein sequence ID" value="MFC7439619.1"/>
    <property type="molecule type" value="Genomic_DNA"/>
</dbReference>
<evidence type="ECO:0000313" key="2">
    <source>
        <dbReference type="EMBL" id="MFC7439619.1"/>
    </source>
</evidence>
<feature type="coiled-coil region" evidence="1">
    <location>
        <begin position="120"/>
        <end position="147"/>
    </location>
</feature>
<dbReference type="SUPFAM" id="SSF58104">
    <property type="entry name" value="Methyl-accepting chemotaxis protein (MCP) signaling domain"/>
    <property type="match status" value="1"/>
</dbReference>